<name>A0A395VDZ0_9FIRM</name>
<dbReference type="EMBL" id="QRVL01000002">
    <property type="protein sequence ID" value="RGS41619.1"/>
    <property type="molecule type" value="Genomic_DNA"/>
</dbReference>
<accession>A0A395VDZ0</accession>
<protein>
    <submittedName>
        <fullName evidence="1">Uncharacterized protein</fullName>
    </submittedName>
</protein>
<evidence type="ECO:0000313" key="2">
    <source>
        <dbReference type="Proteomes" id="UP000266172"/>
    </source>
</evidence>
<gene>
    <name evidence="1" type="ORF">DWX93_05810</name>
</gene>
<dbReference type="AlphaFoldDB" id="A0A395VDZ0"/>
<reference evidence="1 2" key="1">
    <citation type="submission" date="2018-08" db="EMBL/GenBank/DDBJ databases">
        <title>A genome reference for cultivated species of the human gut microbiota.</title>
        <authorList>
            <person name="Zou Y."/>
            <person name="Xue W."/>
            <person name="Luo G."/>
        </authorList>
    </citation>
    <scope>NUCLEOTIDE SEQUENCE [LARGE SCALE GENOMIC DNA]</scope>
    <source>
        <strain evidence="1 2">AF22-12AC</strain>
    </source>
</reference>
<sequence length="253" mass="30153">MLYDITNPDASYDWLYSVLNIKKGDLISDYILECNKDFDTFFERHLSEVECMDINQLEIVVFHVTTNGDGCAEIKKNGLRDLKKVLQEKTELNSFLCERGIRFDIPSKMMYVNDKAFDIDYTKYTDLDRGAKHEEALHKIGHKIFYDFQVNGFLFSRDIYDYGTIHKAPEFLLTLSGFGKETAKVDDDWEKVSEPYVIKYKAKIVDFEYYTFYESQEEYLQDYHNKWIGLKNYYCRERLIVPFQSCHWIFMLI</sequence>
<dbReference type="Proteomes" id="UP000266172">
    <property type="component" value="Unassembled WGS sequence"/>
</dbReference>
<organism evidence="1 2">
    <name type="scientific">Roseburia hominis</name>
    <dbReference type="NCBI Taxonomy" id="301301"/>
    <lineage>
        <taxon>Bacteria</taxon>
        <taxon>Bacillati</taxon>
        <taxon>Bacillota</taxon>
        <taxon>Clostridia</taxon>
        <taxon>Lachnospirales</taxon>
        <taxon>Lachnospiraceae</taxon>
        <taxon>Roseburia</taxon>
    </lineage>
</organism>
<comment type="caution">
    <text evidence="1">The sequence shown here is derived from an EMBL/GenBank/DDBJ whole genome shotgun (WGS) entry which is preliminary data.</text>
</comment>
<dbReference type="RefSeq" id="WP_147336225.1">
    <property type="nucleotide sequence ID" value="NZ_QRVL01000002.1"/>
</dbReference>
<evidence type="ECO:0000313" key="1">
    <source>
        <dbReference type="EMBL" id="RGS41619.1"/>
    </source>
</evidence>
<proteinExistence type="predicted"/>